<dbReference type="Proteomes" id="UP000002487">
    <property type="component" value="Chromosome"/>
</dbReference>
<sequence length="99" mass="11042">MGEGLSHMGYYIVRIHASTWDLLRDLQRLHDLDVFSKTAKQLDDCLFEIHGLLSDEQIENLSKKGYQIEIIANAAEVAKGRKKGVPCLSLSPGDQSGQE</sequence>
<dbReference type="EMBL" id="AE010299">
    <property type="protein sequence ID" value="AAM06959.1"/>
    <property type="molecule type" value="Genomic_DNA"/>
</dbReference>
<keyword evidence="2" id="KW-1185">Reference proteome</keyword>
<name>Q8TK21_METAC</name>
<reference evidence="1 2" key="1">
    <citation type="journal article" date="2002" name="Genome Res.">
        <title>The genome of Methanosarcina acetivorans reveals extensive metabolic and physiological diversity.</title>
        <authorList>
            <person name="Galagan J.E."/>
            <person name="Nusbaum C."/>
            <person name="Roy A."/>
            <person name="Endrizzi M.G."/>
            <person name="Macdonald P."/>
            <person name="FitzHugh W."/>
            <person name="Calvo S."/>
            <person name="Engels R."/>
            <person name="Smirnov S."/>
            <person name="Atnoor D."/>
            <person name="Brown A."/>
            <person name="Allen N."/>
            <person name="Naylor J."/>
            <person name="Stange-Thomann N."/>
            <person name="DeArellano K."/>
            <person name="Johnson R."/>
            <person name="Linton L."/>
            <person name="McEwan P."/>
            <person name="McKernan K."/>
            <person name="Talamas J."/>
            <person name="Tirrell A."/>
            <person name="Ye W."/>
            <person name="Zimmer A."/>
            <person name="Barber R.D."/>
            <person name="Cann I."/>
            <person name="Graham D.E."/>
            <person name="Grahame D.A."/>
            <person name="Guss A."/>
            <person name="Hedderich R."/>
            <person name="Ingram-Smith C."/>
            <person name="Kuettner C.H."/>
            <person name="Krzycki J.A."/>
            <person name="Leigh J.A."/>
            <person name="Li W."/>
            <person name="Liu J."/>
            <person name="Mukhopadhyay B."/>
            <person name="Reeve J.N."/>
            <person name="Smith K."/>
            <person name="Springer T.A."/>
            <person name="Umayam L.A."/>
            <person name="White O."/>
            <person name="White R.H."/>
            <person name="de Macario E.C."/>
            <person name="Ferry J.G."/>
            <person name="Jarrell K.F."/>
            <person name="Jing H."/>
            <person name="Macario A.J.L."/>
            <person name="Paulsen I."/>
            <person name="Pritchett M."/>
            <person name="Sowers K.R."/>
            <person name="Swanson R.V."/>
            <person name="Zinder S.H."/>
            <person name="Lander E."/>
            <person name="Metcalf W.W."/>
            <person name="Birren B."/>
        </authorList>
    </citation>
    <scope>NUCLEOTIDE SEQUENCE [LARGE SCALE GENOMIC DNA]</scope>
    <source>
        <strain evidence="2">ATCC 35395 / DSM 2834 / JCM 12185 / C2A</strain>
    </source>
</reference>
<evidence type="ECO:0000313" key="1">
    <source>
        <dbReference type="EMBL" id="AAM06959.1"/>
    </source>
</evidence>
<protein>
    <submittedName>
        <fullName evidence="1">Uncharacterized protein</fullName>
    </submittedName>
</protein>
<gene>
    <name evidence="1" type="ordered locus">MA_3603</name>
</gene>
<dbReference type="KEGG" id="mac:MA_3603"/>
<dbReference type="InParanoid" id="Q8TK21"/>
<dbReference type="STRING" id="188937.MA_3603"/>
<evidence type="ECO:0000313" key="2">
    <source>
        <dbReference type="Proteomes" id="UP000002487"/>
    </source>
</evidence>
<accession>Q8TK21</accession>
<dbReference type="HOGENOM" id="CLU_181211_0_0_2"/>
<dbReference type="EnsemblBacteria" id="AAM06959">
    <property type="protein sequence ID" value="AAM06959"/>
    <property type="gene ID" value="MA_3603"/>
</dbReference>
<dbReference type="AlphaFoldDB" id="Q8TK21"/>
<organism evidence="1 2">
    <name type="scientific">Methanosarcina acetivorans (strain ATCC 35395 / DSM 2834 / JCM 12185 / C2A)</name>
    <dbReference type="NCBI Taxonomy" id="188937"/>
    <lineage>
        <taxon>Archaea</taxon>
        <taxon>Methanobacteriati</taxon>
        <taxon>Methanobacteriota</taxon>
        <taxon>Stenosarchaea group</taxon>
        <taxon>Methanomicrobia</taxon>
        <taxon>Methanosarcinales</taxon>
        <taxon>Methanosarcinaceae</taxon>
        <taxon>Methanosarcina</taxon>
    </lineage>
</organism>
<proteinExistence type="predicted"/>